<accession>A0ACC0WMV9</accession>
<evidence type="ECO:0000313" key="1">
    <source>
        <dbReference type="EMBL" id="KAI9920099.1"/>
    </source>
</evidence>
<dbReference type="EMBL" id="CM047589">
    <property type="protein sequence ID" value="KAI9920099.1"/>
    <property type="molecule type" value="Genomic_DNA"/>
</dbReference>
<reference evidence="1 2" key="1">
    <citation type="journal article" date="2022" name="bioRxiv">
        <title>The genome of the oomycete Peronosclerospora sorghi, a cosmopolitan pathogen of maize and sorghum, is inflated with dispersed pseudogenes.</title>
        <authorList>
            <person name="Fletcher K."/>
            <person name="Martin F."/>
            <person name="Isakeit T."/>
            <person name="Cavanaugh K."/>
            <person name="Magill C."/>
            <person name="Michelmore R."/>
        </authorList>
    </citation>
    <scope>NUCLEOTIDE SEQUENCE [LARGE SCALE GENOMIC DNA]</scope>
    <source>
        <strain evidence="1">P6</strain>
    </source>
</reference>
<keyword evidence="2" id="KW-1185">Reference proteome</keyword>
<name>A0ACC0WMV9_9STRA</name>
<sequence>MTASIYGGRYMIFMIGAFAIYAGVIYNDFFSLPLNLFGSKFAYPDDCLDSHHRDVKCVAEYKIHGHMTYVNATDVSNGDNYATFFFEFVPQIVFAVSRFFYMVVLIVLKWIINWTERMKHKVCPYNFAGITRGLSTFASEYGH</sequence>
<proteinExistence type="predicted"/>
<comment type="caution">
    <text evidence="1">The sequence shown here is derived from an EMBL/GenBank/DDBJ whole genome shotgun (WGS) entry which is preliminary data.</text>
</comment>
<gene>
    <name evidence="1" type="ORF">PsorP6_015833</name>
</gene>
<dbReference type="Proteomes" id="UP001163321">
    <property type="component" value="Chromosome 10"/>
</dbReference>
<protein>
    <submittedName>
        <fullName evidence="1">Uncharacterized protein</fullName>
    </submittedName>
</protein>
<evidence type="ECO:0000313" key="2">
    <source>
        <dbReference type="Proteomes" id="UP001163321"/>
    </source>
</evidence>
<organism evidence="1 2">
    <name type="scientific">Peronosclerospora sorghi</name>
    <dbReference type="NCBI Taxonomy" id="230839"/>
    <lineage>
        <taxon>Eukaryota</taxon>
        <taxon>Sar</taxon>
        <taxon>Stramenopiles</taxon>
        <taxon>Oomycota</taxon>
        <taxon>Peronosporomycetes</taxon>
        <taxon>Peronosporales</taxon>
        <taxon>Peronosporaceae</taxon>
        <taxon>Peronosclerospora</taxon>
    </lineage>
</organism>